<proteinExistence type="predicted"/>
<evidence type="ECO:0000313" key="2">
    <source>
        <dbReference type="EMBL" id="KAK7680823.1"/>
    </source>
</evidence>
<organism evidence="2 3">
    <name type="scientific">Cerrena zonata</name>
    <dbReference type="NCBI Taxonomy" id="2478898"/>
    <lineage>
        <taxon>Eukaryota</taxon>
        <taxon>Fungi</taxon>
        <taxon>Dikarya</taxon>
        <taxon>Basidiomycota</taxon>
        <taxon>Agaricomycotina</taxon>
        <taxon>Agaricomycetes</taxon>
        <taxon>Polyporales</taxon>
        <taxon>Cerrenaceae</taxon>
        <taxon>Cerrena</taxon>
    </lineage>
</organism>
<sequence length="257" mass="28736">MTNQTIDIAADSTGQELIFRVPHPSTVHAGHQVVSPPFWQLVGRSLSLAILPPSGTFTFSAQATSIKVLYGQVTLFDEKNDITETRGIAPSAKSVWSTLLAGRMHLAADAENGTVFLIIESIDGEWQGPFKARNQIISRNILPAQLHIHGSARKVDFSFVQVEELDWQPEGMWDKFLYYNARGFSVRFHGTTSENLVHVQAWALGVGETVCLTFFFLIAPLTASADSFPQLLRQVVLRDQLLPVQWQRSWRHGLLIR</sequence>
<dbReference type="AlphaFoldDB" id="A0AAW0FTF7"/>
<reference evidence="2 3" key="1">
    <citation type="submission" date="2022-09" db="EMBL/GenBank/DDBJ databases">
        <authorList>
            <person name="Palmer J.M."/>
        </authorList>
    </citation>
    <scope>NUCLEOTIDE SEQUENCE [LARGE SCALE GENOMIC DNA]</scope>
    <source>
        <strain evidence="2 3">DSM 7382</strain>
    </source>
</reference>
<name>A0AAW0FTF7_9APHY</name>
<dbReference type="Pfam" id="PF18637">
    <property type="entry name" value="AUDH_Cupin"/>
    <property type="match status" value="1"/>
</dbReference>
<dbReference type="EMBL" id="JASBNA010000046">
    <property type="protein sequence ID" value="KAK7680823.1"/>
    <property type="molecule type" value="Genomic_DNA"/>
</dbReference>
<feature type="domain" description="Aldos-2-ulose dehydratase/isomerase (AUDH) Cupin" evidence="1">
    <location>
        <begin position="7"/>
        <end position="209"/>
    </location>
</feature>
<dbReference type="Gene3D" id="2.60.120.990">
    <property type="match status" value="1"/>
</dbReference>
<evidence type="ECO:0000259" key="1">
    <source>
        <dbReference type="Pfam" id="PF18637"/>
    </source>
</evidence>
<keyword evidence="3" id="KW-1185">Reference proteome</keyword>
<comment type="caution">
    <text evidence="2">The sequence shown here is derived from an EMBL/GenBank/DDBJ whole genome shotgun (WGS) entry which is preliminary data.</text>
</comment>
<dbReference type="InterPro" id="IPR040887">
    <property type="entry name" value="AUDH_Cupin"/>
</dbReference>
<dbReference type="Proteomes" id="UP001385951">
    <property type="component" value="Unassembled WGS sequence"/>
</dbReference>
<accession>A0AAW0FTF7</accession>
<protein>
    <recommendedName>
        <fullName evidence="1">Aldos-2-ulose dehydratase/isomerase (AUDH) Cupin domain-containing protein</fullName>
    </recommendedName>
</protein>
<gene>
    <name evidence="2" type="ORF">QCA50_016133</name>
</gene>
<evidence type="ECO:0000313" key="3">
    <source>
        <dbReference type="Proteomes" id="UP001385951"/>
    </source>
</evidence>